<feature type="domain" description="EF-hand" evidence="9">
    <location>
        <begin position="20"/>
        <end position="55"/>
    </location>
</feature>
<dbReference type="PROSITE" id="PS00018">
    <property type="entry name" value="EF_HAND_1"/>
    <property type="match status" value="1"/>
</dbReference>
<keyword evidence="11" id="KW-1185">Reference proteome</keyword>
<keyword evidence="5" id="KW-0106">Calcium</keyword>
<dbReference type="GO" id="GO:0019363">
    <property type="term" value="P:pyridine nucleotide biosynthetic process"/>
    <property type="evidence" value="ECO:0007669"/>
    <property type="project" value="UniProtKB-KW"/>
</dbReference>
<evidence type="ECO:0000256" key="4">
    <source>
        <dbReference type="ARBA" id="ARBA00022801"/>
    </source>
</evidence>
<comment type="caution">
    <text evidence="10">The sequence shown here is derived from an EMBL/GenBank/DDBJ whole genome shotgun (WGS) entry which is preliminary data.</text>
</comment>
<dbReference type="Proteomes" id="UP000440578">
    <property type="component" value="Unassembled WGS sequence"/>
</dbReference>
<evidence type="ECO:0000256" key="5">
    <source>
        <dbReference type="ARBA" id="ARBA00022837"/>
    </source>
</evidence>
<dbReference type="PANTHER" id="PTHR11080">
    <property type="entry name" value="PYRAZINAMIDASE/NICOTINAMIDASE"/>
    <property type="match status" value="1"/>
</dbReference>
<comment type="pathway">
    <text evidence="6">Cofactor biosynthesis; nicotinate biosynthesis; nicotinate from nicotinamide: step 1/1.</text>
</comment>
<dbReference type="GO" id="GO:0005509">
    <property type="term" value="F:calcium ion binding"/>
    <property type="evidence" value="ECO:0007669"/>
    <property type="project" value="InterPro"/>
</dbReference>
<accession>A0A6A4V021</accession>
<evidence type="ECO:0000256" key="3">
    <source>
        <dbReference type="ARBA" id="ARBA00022723"/>
    </source>
</evidence>
<dbReference type="InterPro" id="IPR052347">
    <property type="entry name" value="Isochorismatase_Nicotinamidase"/>
</dbReference>
<keyword evidence="4" id="KW-0378">Hydrolase</keyword>
<dbReference type="InterPro" id="IPR002048">
    <property type="entry name" value="EF_hand_dom"/>
</dbReference>
<dbReference type="InterPro" id="IPR018247">
    <property type="entry name" value="EF_Hand_1_Ca_BS"/>
</dbReference>
<evidence type="ECO:0000256" key="8">
    <source>
        <dbReference type="ARBA" id="ARBA00043224"/>
    </source>
</evidence>
<sequence length="290" mass="32274">MSGGLGEEVCFFGGHEDHLTPDDSMNACFTAFDKDRDDRMSVVEFGGLCRALFRNDVGKPYHLDARKLAEMFSVFDKNEIVRPVSAFLIVDVQNDFINGSLAICNFQAQQKGEEVVPVINEALDTIKFDVVVYSMDWHPNDHLSFVTNVLKYPLHPTSPIVDGALWIKKGHNPEIDSYSAFFDNAKISDTGLSRQLRQRGVTDVFVCGIATDVCVGATATHALDEGFRTILVDDACRGVCTDEIEKLKQNIMKANGVVINSTQVKSMVQGRDRRPELGYKLAMRLQETSQ</sequence>
<gene>
    <name evidence="10" type="primary">pnc1</name>
    <name evidence="10" type="ORF">FJT64_014255</name>
</gene>
<dbReference type="InterPro" id="IPR000868">
    <property type="entry name" value="Isochorismatase-like_dom"/>
</dbReference>
<proteinExistence type="inferred from homology"/>
<evidence type="ECO:0000256" key="7">
    <source>
        <dbReference type="ARBA" id="ARBA00039017"/>
    </source>
</evidence>
<comment type="similarity">
    <text evidence="1">Belongs to the isochorismatase family.</text>
</comment>
<keyword evidence="2" id="KW-0662">Pyridine nucleotide biosynthesis</keyword>
<name>A0A6A4V021_AMPAM</name>
<dbReference type="Gene3D" id="1.10.238.10">
    <property type="entry name" value="EF-hand"/>
    <property type="match status" value="1"/>
</dbReference>
<dbReference type="SUPFAM" id="SSF47473">
    <property type="entry name" value="EF-hand"/>
    <property type="match status" value="1"/>
</dbReference>
<evidence type="ECO:0000259" key="9">
    <source>
        <dbReference type="PROSITE" id="PS50222"/>
    </source>
</evidence>
<dbReference type="OrthoDB" id="167809at2759"/>
<dbReference type="EMBL" id="VIIS01002199">
    <property type="protein sequence ID" value="KAF0287333.1"/>
    <property type="molecule type" value="Genomic_DNA"/>
</dbReference>
<evidence type="ECO:0000313" key="11">
    <source>
        <dbReference type="Proteomes" id="UP000440578"/>
    </source>
</evidence>
<evidence type="ECO:0000256" key="1">
    <source>
        <dbReference type="ARBA" id="ARBA00006336"/>
    </source>
</evidence>
<dbReference type="PANTHER" id="PTHR11080:SF2">
    <property type="entry name" value="LD05707P"/>
    <property type="match status" value="1"/>
</dbReference>
<dbReference type="Pfam" id="PF00857">
    <property type="entry name" value="Isochorismatase"/>
    <property type="match status" value="1"/>
</dbReference>
<dbReference type="GO" id="GO:0008936">
    <property type="term" value="F:nicotinamidase activity"/>
    <property type="evidence" value="ECO:0007669"/>
    <property type="project" value="UniProtKB-EC"/>
</dbReference>
<dbReference type="InterPro" id="IPR011992">
    <property type="entry name" value="EF-hand-dom_pair"/>
</dbReference>
<dbReference type="PROSITE" id="PS50222">
    <property type="entry name" value="EF_HAND_2"/>
    <property type="match status" value="1"/>
</dbReference>
<dbReference type="Gene3D" id="3.40.50.850">
    <property type="entry name" value="Isochorismatase-like"/>
    <property type="match status" value="1"/>
</dbReference>
<evidence type="ECO:0000256" key="6">
    <source>
        <dbReference type="ARBA" id="ARBA00037900"/>
    </source>
</evidence>
<dbReference type="SUPFAM" id="SSF52499">
    <property type="entry name" value="Isochorismatase-like hydrolases"/>
    <property type="match status" value="1"/>
</dbReference>
<organism evidence="10 11">
    <name type="scientific">Amphibalanus amphitrite</name>
    <name type="common">Striped barnacle</name>
    <name type="synonym">Balanus amphitrite</name>
    <dbReference type="NCBI Taxonomy" id="1232801"/>
    <lineage>
        <taxon>Eukaryota</taxon>
        <taxon>Metazoa</taxon>
        <taxon>Ecdysozoa</taxon>
        <taxon>Arthropoda</taxon>
        <taxon>Crustacea</taxon>
        <taxon>Multicrustacea</taxon>
        <taxon>Cirripedia</taxon>
        <taxon>Thoracica</taxon>
        <taxon>Thoracicalcarea</taxon>
        <taxon>Balanomorpha</taxon>
        <taxon>Balanoidea</taxon>
        <taxon>Balanidae</taxon>
        <taxon>Amphibalaninae</taxon>
        <taxon>Amphibalanus</taxon>
    </lineage>
</organism>
<evidence type="ECO:0000256" key="2">
    <source>
        <dbReference type="ARBA" id="ARBA00022642"/>
    </source>
</evidence>
<dbReference type="EC" id="3.5.1.19" evidence="7"/>
<keyword evidence="3" id="KW-0479">Metal-binding</keyword>
<evidence type="ECO:0000313" key="10">
    <source>
        <dbReference type="EMBL" id="KAF0287333.1"/>
    </source>
</evidence>
<protein>
    <recommendedName>
        <fullName evidence="7">nicotinamidase</fullName>
        <ecNumber evidence="7">3.5.1.19</ecNumber>
    </recommendedName>
    <alternativeName>
        <fullName evidence="8">Nicotinamide deamidase</fullName>
    </alternativeName>
</protein>
<dbReference type="AlphaFoldDB" id="A0A6A4V021"/>
<reference evidence="10 11" key="1">
    <citation type="submission" date="2019-07" db="EMBL/GenBank/DDBJ databases">
        <title>Draft genome assembly of a fouling barnacle, Amphibalanus amphitrite (Darwin, 1854): The first reference genome for Thecostraca.</title>
        <authorList>
            <person name="Kim W."/>
        </authorList>
    </citation>
    <scope>NUCLEOTIDE SEQUENCE [LARGE SCALE GENOMIC DNA]</scope>
    <source>
        <strain evidence="10">SNU_AA5</strain>
        <tissue evidence="10">Soma without cirri and trophi</tissue>
    </source>
</reference>
<dbReference type="InterPro" id="IPR036380">
    <property type="entry name" value="Isochorismatase-like_sf"/>
</dbReference>